<comment type="caution">
    <text evidence="7">The sequence shown here is derived from an EMBL/GenBank/DDBJ whole genome shotgun (WGS) entry which is preliminary data.</text>
</comment>
<evidence type="ECO:0000256" key="3">
    <source>
        <dbReference type="ARBA" id="ARBA00022723"/>
    </source>
</evidence>
<dbReference type="PANTHER" id="PTHR24305:SF166">
    <property type="entry name" value="CYTOCHROME P450 12A4, MITOCHONDRIAL-RELATED"/>
    <property type="match status" value="1"/>
</dbReference>
<evidence type="ECO:0000256" key="2">
    <source>
        <dbReference type="ARBA" id="ARBA00010617"/>
    </source>
</evidence>
<dbReference type="InterPro" id="IPR050121">
    <property type="entry name" value="Cytochrome_P450_monoxygenase"/>
</dbReference>
<organism evidence="7 8">
    <name type="scientific">Periconia digitata</name>
    <dbReference type="NCBI Taxonomy" id="1303443"/>
    <lineage>
        <taxon>Eukaryota</taxon>
        <taxon>Fungi</taxon>
        <taxon>Dikarya</taxon>
        <taxon>Ascomycota</taxon>
        <taxon>Pezizomycotina</taxon>
        <taxon>Dothideomycetes</taxon>
        <taxon>Pleosporomycetidae</taxon>
        <taxon>Pleosporales</taxon>
        <taxon>Massarineae</taxon>
        <taxon>Periconiaceae</taxon>
        <taxon>Periconia</taxon>
    </lineage>
</organism>
<evidence type="ECO:0008006" key="9">
    <source>
        <dbReference type="Google" id="ProtNLM"/>
    </source>
</evidence>
<dbReference type="InterPro" id="IPR017972">
    <property type="entry name" value="Cyt_P450_CS"/>
</dbReference>
<evidence type="ECO:0000256" key="6">
    <source>
        <dbReference type="RuleBase" id="RU000461"/>
    </source>
</evidence>
<dbReference type="PROSITE" id="PS00086">
    <property type="entry name" value="CYTOCHROME_P450"/>
    <property type="match status" value="1"/>
</dbReference>
<proteinExistence type="inferred from homology"/>
<comment type="cofactor">
    <cofactor evidence="1 5">
        <name>heme</name>
        <dbReference type="ChEBI" id="CHEBI:30413"/>
    </cofactor>
</comment>
<dbReference type="PRINTS" id="PR00385">
    <property type="entry name" value="P450"/>
</dbReference>
<keyword evidence="5 6" id="KW-0349">Heme</keyword>
<evidence type="ECO:0000256" key="4">
    <source>
        <dbReference type="ARBA" id="ARBA00023004"/>
    </source>
</evidence>
<dbReference type="InterPro" id="IPR036396">
    <property type="entry name" value="Cyt_P450_sf"/>
</dbReference>
<dbReference type="AlphaFoldDB" id="A0A9W4XSQ6"/>
<evidence type="ECO:0000256" key="1">
    <source>
        <dbReference type="ARBA" id="ARBA00001971"/>
    </source>
</evidence>
<keyword evidence="6" id="KW-0503">Monooxygenase</keyword>
<dbReference type="EMBL" id="CAOQHR010000003">
    <property type="protein sequence ID" value="CAI6331421.1"/>
    <property type="molecule type" value="Genomic_DNA"/>
</dbReference>
<dbReference type="SUPFAM" id="SSF48264">
    <property type="entry name" value="Cytochrome P450"/>
    <property type="match status" value="1"/>
</dbReference>
<dbReference type="InterPro" id="IPR001128">
    <property type="entry name" value="Cyt_P450"/>
</dbReference>
<dbReference type="GO" id="GO:0004497">
    <property type="term" value="F:monooxygenase activity"/>
    <property type="evidence" value="ECO:0007669"/>
    <property type="project" value="UniProtKB-KW"/>
</dbReference>
<dbReference type="OrthoDB" id="1470350at2759"/>
<name>A0A9W4XSQ6_9PLEO</name>
<dbReference type="GO" id="GO:0005506">
    <property type="term" value="F:iron ion binding"/>
    <property type="evidence" value="ECO:0007669"/>
    <property type="project" value="InterPro"/>
</dbReference>
<evidence type="ECO:0000313" key="7">
    <source>
        <dbReference type="EMBL" id="CAI6331421.1"/>
    </source>
</evidence>
<evidence type="ECO:0000256" key="5">
    <source>
        <dbReference type="PIRSR" id="PIRSR602401-1"/>
    </source>
</evidence>
<keyword evidence="8" id="KW-1185">Reference proteome</keyword>
<protein>
    <recommendedName>
        <fullName evidence="9">Cytochrome P450</fullName>
    </recommendedName>
</protein>
<evidence type="ECO:0000313" key="8">
    <source>
        <dbReference type="Proteomes" id="UP001152607"/>
    </source>
</evidence>
<sequence>MLYLALSATTVIAILVVHRLFTWQRNFGVAKSAGFPTFYSPVHTQEIWWLAIQGWIGPYIERLPRTWTRPWLPFARLWRLWHVGHEPFSEVGSDTLLLASPSGNTLWTCDAMIAKQLYSSPTVQTPVESLKFLNIWGPSISTVEGQEWRAHRRAVTNGFNSFTYEMAWEEAVFQTIGLVESWKNDENNSMVSNVQHWTLRHALHVLSGVLFNQRIMWQTESRKEMNQPRGNDRQSFSNALITVVSRVGLIMVTPRILLRLPVKGLQQVGQALADLTFYLESMRASTVKESEIIMAQSRKSLLESIVLAGEFDAGNSDSPHNSLPKDSILGDIFVTLLAGHDTTGNTLAFTILLLAVYPEHQESIQAELDEILGDRASDQWSCEKDYPSLEQGITGAFLKEVLRLYCPIEFGIRHTVAPTQITDSSGKQHTIPSNTTCVMNLSAASQNPSIWPRSNISDDSRRKLHNSHAIDFNPKRWLNEVKGTKHQMFWPFGKGYRKCPGRRFAQVSIMATIATLLKNHSIRLVVDEKTILAHGGNADQAHMATREKTICQLEDEVEVYLNVSMKGSVPVEIVPRTQF</sequence>
<keyword evidence="6" id="KW-0560">Oxidoreductase</keyword>
<dbReference type="Proteomes" id="UP001152607">
    <property type="component" value="Unassembled WGS sequence"/>
</dbReference>
<dbReference type="Pfam" id="PF00067">
    <property type="entry name" value="p450"/>
    <property type="match status" value="1"/>
</dbReference>
<keyword evidence="3 5" id="KW-0479">Metal-binding</keyword>
<dbReference type="GO" id="GO:0016705">
    <property type="term" value="F:oxidoreductase activity, acting on paired donors, with incorporation or reduction of molecular oxygen"/>
    <property type="evidence" value="ECO:0007669"/>
    <property type="project" value="InterPro"/>
</dbReference>
<dbReference type="Gene3D" id="1.10.630.10">
    <property type="entry name" value="Cytochrome P450"/>
    <property type="match status" value="1"/>
</dbReference>
<accession>A0A9W4XSQ6</accession>
<gene>
    <name evidence="7" type="ORF">PDIGIT_LOCUS4446</name>
</gene>
<dbReference type="GO" id="GO:0020037">
    <property type="term" value="F:heme binding"/>
    <property type="evidence" value="ECO:0007669"/>
    <property type="project" value="InterPro"/>
</dbReference>
<reference evidence="7" key="1">
    <citation type="submission" date="2023-01" db="EMBL/GenBank/DDBJ databases">
        <authorList>
            <person name="Van Ghelder C."/>
            <person name="Rancurel C."/>
        </authorList>
    </citation>
    <scope>NUCLEOTIDE SEQUENCE</scope>
    <source>
        <strain evidence="7">CNCM I-4278</strain>
    </source>
</reference>
<keyword evidence="4 5" id="KW-0408">Iron</keyword>
<dbReference type="PANTHER" id="PTHR24305">
    <property type="entry name" value="CYTOCHROME P450"/>
    <property type="match status" value="1"/>
</dbReference>
<dbReference type="PRINTS" id="PR00463">
    <property type="entry name" value="EP450I"/>
</dbReference>
<comment type="similarity">
    <text evidence="2 6">Belongs to the cytochrome P450 family.</text>
</comment>
<dbReference type="InterPro" id="IPR002401">
    <property type="entry name" value="Cyt_P450_E_grp-I"/>
</dbReference>
<feature type="binding site" description="axial binding residue" evidence="5">
    <location>
        <position position="499"/>
    </location>
    <ligand>
        <name>heme</name>
        <dbReference type="ChEBI" id="CHEBI:30413"/>
    </ligand>
    <ligandPart>
        <name>Fe</name>
        <dbReference type="ChEBI" id="CHEBI:18248"/>
    </ligandPart>
</feature>